<dbReference type="InterPro" id="IPR036866">
    <property type="entry name" value="RibonucZ/Hydroxyglut_hydro"/>
</dbReference>
<dbReference type="SUPFAM" id="SSF56281">
    <property type="entry name" value="Metallo-hydrolase/oxidoreductase"/>
    <property type="match status" value="1"/>
</dbReference>
<organism evidence="2 3">
    <name type="scientific">Sulfidibacter corallicola</name>
    <dbReference type="NCBI Taxonomy" id="2818388"/>
    <lineage>
        <taxon>Bacteria</taxon>
        <taxon>Pseudomonadati</taxon>
        <taxon>Acidobacteriota</taxon>
        <taxon>Holophagae</taxon>
        <taxon>Acanthopleuribacterales</taxon>
        <taxon>Acanthopleuribacteraceae</taxon>
        <taxon>Sulfidibacter</taxon>
    </lineage>
</organism>
<evidence type="ECO:0000259" key="1">
    <source>
        <dbReference type="SMART" id="SM00849"/>
    </source>
</evidence>
<accession>A0A8A4TFV7</accession>
<dbReference type="SMART" id="SM00849">
    <property type="entry name" value="Lactamase_B"/>
    <property type="match status" value="1"/>
</dbReference>
<dbReference type="Pfam" id="PF19583">
    <property type="entry name" value="ODP"/>
    <property type="match status" value="1"/>
</dbReference>
<evidence type="ECO:0000313" key="3">
    <source>
        <dbReference type="Proteomes" id="UP000663929"/>
    </source>
</evidence>
<dbReference type="CDD" id="cd07709">
    <property type="entry name" value="flavodiiron_proteins_MBL-fold"/>
    <property type="match status" value="1"/>
</dbReference>
<dbReference type="AlphaFoldDB" id="A0A8A4TFV7"/>
<dbReference type="PANTHER" id="PTHR43041">
    <property type="entry name" value="HYDROLASE, METALLO-BETA-LACTAMASE SUPERFAMILY"/>
    <property type="match status" value="1"/>
</dbReference>
<dbReference type="RefSeq" id="WP_237377309.1">
    <property type="nucleotide sequence ID" value="NZ_CP071793.1"/>
</dbReference>
<gene>
    <name evidence="2" type="ORF">J3U87_18775</name>
</gene>
<dbReference type="Proteomes" id="UP000663929">
    <property type="component" value="Chromosome"/>
</dbReference>
<dbReference type="Gene3D" id="3.60.15.10">
    <property type="entry name" value="Ribonuclease Z/Hydroxyacylglutathione hydrolase-like"/>
    <property type="match status" value="1"/>
</dbReference>
<dbReference type="InterPro" id="IPR045761">
    <property type="entry name" value="ODP_dom"/>
</dbReference>
<dbReference type="InterPro" id="IPR001279">
    <property type="entry name" value="Metallo-B-lactamas"/>
</dbReference>
<keyword evidence="3" id="KW-1185">Reference proteome</keyword>
<evidence type="ECO:0000313" key="2">
    <source>
        <dbReference type="EMBL" id="QTD47641.1"/>
    </source>
</evidence>
<name>A0A8A4TFV7_SULCO</name>
<reference evidence="2" key="1">
    <citation type="submission" date="2021-03" db="EMBL/GenBank/DDBJ databases">
        <title>Acanthopleuribacteraceae sp. M133.</title>
        <authorList>
            <person name="Wang G."/>
        </authorList>
    </citation>
    <scope>NUCLEOTIDE SEQUENCE</scope>
    <source>
        <strain evidence="2">M133</strain>
    </source>
</reference>
<sequence>MRKHKIAEMDGVTWWVFGRDPEKSDHVIDTNEYLIVHEGEGLLLDPGGYEIFPQVAAAVSEVIEIESITHFFCSHQDPDIMSSLPLWMGLCPKAKIYMPWIWSGFIAHFGHEYVDRFVKVPDCGTTIGAQNAHHKFVLLPAHYCHSSGNFSLYDPVCKIIFSGDIGAALLPEDAETLYVEDFDNHIQYMEGFHKRWMPSNEAKNQWIEQVRQLEVTYLCPQHGGIFKGAQVTQFLDWFAELKVGSALEESKSAPNASS</sequence>
<dbReference type="KEGG" id="scor:J3U87_18775"/>
<dbReference type="EMBL" id="CP071793">
    <property type="protein sequence ID" value="QTD47641.1"/>
    <property type="molecule type" value="Genomic_DNA"/>
</dbReference>
<proteinExistence type="predicted"/>
<dbReference type="PANTHER" id="PTHR43041:SF1">
    <property type="entry name" value="METALLO-BETA-LACTAMASE DOMAIN-CONTAINING PROTEIN"/>
    <property type="match status" value="1"/>
</dbReference>
<protein>
    <submittedName>
        <fullName evidence="2">MBL fold metallo-hydrolase</fullName>
    </submittedName>
</protein>
<feature type="domain" description="Metallo-beta-lactamase" evidence="1">
    <location>
        <begin position="29"/>
        <end position="222"/>
    </location>
</feature>